<accession>A0A2N1M3P8</accession>
<reference evidence="1 2" key="2">
    <citation type="submission" date="2017-10" db="EMBL/GenBank/DDBJ databases">
        <title>Extensive intraspecific genome diversity in a model arbuscular mycorrhizal fungus.</title>
        <authorList>
            <person name="Chen E.C.H."/>
            <person name="Morin E."/>
            <person name="Baudet D."/>
            <person name="Noel J."/>
            <person name="Ndikumana S."/>
            <person name="Charron P."/>
            <person name="St-Onge C."/>
            <person name="Giorgi J."/>
            <person name="Grigoriev I.V."/>
            <person name="Roux C."/>
            <person name="Martin F.M."/>
            <person name="Corradi N."/>
        </authorList>
    </citation>
    <scope>NUCLEOTIDE SEQUENCE [LARGE SCALE GENOMIC DNA]</scope>
    <source>
        <strain evidence="1 2">C2</strain>
    </source>
</reference>
<sequence>MSTSPASTVNPVATTVQRRLITKGRFFHTPLNEDAVEYSINASEKRWKNMGFHEICSDVNEQGTASIYFPLNPPTDWIIPDG</sequence>
<comment type="caution">
    <text evidence="1">The sequence shown here is derived from an EMBL/GenBank/DDBJ whole genome shotgun (WGS) entry which is preliminary data.</text>
</comment>
<proteinExistence type="predicted"/>
<protein>
    <submittedName>
        <fullName evidence="1">Uncharacterized protein</fullName>
    </submittedName>
</protein>
<gene>
    <name evidence="1" type="ORF">RhiirC2_800439</name>
</gene>
<dbReference type="EMBL" id="LLXL01005954">
    <property type="protein sequence ID" value="PKK56253.1"/>
    <property type="molecule type" value="Genomic_DNA"/>
</dbReference>
<dbReference type="AlphaFoldDB" id="A0A2N1M3P8"/>
<organism evidence="1 2">
    <name type="scientific">Rhizophagus irregularis</name>
    <dbReference type="NCBI Taxonomy" id="588596"/>
    <lineage>
        <taxon>Eukaryota</taxon>
        <taxon>Fungi</taxon>
        <taxon>Fungi incertae sedis</taxon>
        <taxon>Mucoromycota</taxon>
        <taxon>Glomeromycotina</taxon>
        <taxon>Glomeromycetes</taxon>
        <taxon>Glomerales</taxon>
        <taxon>Glomeraceae</taxon>
        <taxon>Rhizophagus</taxon>
    </lineage>
</organism>
<reference evidence="1 2" key="1">
    <citation type="submission" date="2016-04" db="EMBL/GenBank/DDBJ databases">
        <title>Genome analyses suggest a sexual origin of heterokaryosis in a supposedly ancient asexual fungus.</title>
        <authorList>
            <person name="Ropars J."/>
            <person name="Sedzielewska K."/>
            <person name="Noel J."/>
            <person name="Charron P."/>
            <person name="Farinelli L."/>
            <person name="Marton T."/>
            <person name="Kruger M."/>
            <person name="Pelin A."/>
            <person name="Brachmann A."/>
            <person name="Corradi N."/>
        </authorList>
    </citation>
    <scope>NUCLEOTIDE SEQUENCE [LARGE SCALE GENOMIC DNA]</scope>
    <source>
        <strain evidence="1 2">C2</strain>
    </source>
</reference>
<evidence type="ECO:0000313" key="1">
    <source>
        <dbReference type="EMBL" id="PKK56253.1"/>
    </source>
</evidence>
<dbReference type="Proteomes" id="UP000233469">
    <property type="component" value="Unassembled WGS sequence"/>
</dbReference>
<name>A0A2N1M3P8_9GLOM</name>
<evidence type="ECO:0000313" key="2">
    <source>
        <dbReference type="Proteomes" id="UP000233469"/>
    </source>
</evidence>